<gene>
    <name evidence="2" type="ORF">HDA39_004479</name>
</gene>
<accession>A0A7W9J9Q3</accession>
<proteinExistence type="predicted"/>
<protein>
    <recommendedName>
        <fullName evidence="1">DUF5047 domain-containing protein</fullName>
    </recommendedName>
</protein>
<evidence type="ECO:0000313" key="3">
    <source>
        <dbReference type="Proteomes" id="UP000549971"/>
    </source>
</evidence>
<evidence type="ECO:0000259" key="1">
    <source>
        <dbReference type="Pfam" id="PF16466"/>
    </source>
</evidence>
<dbReference type="Pfam" id="PF16466">
    <property type="entry name" value="DUF5047"/>
    <property type="match status" value="1"/>
</dbReference>
<name>A0A7W9J9Q3_9ACTN</name>
<dbReference type="InterPro" id="IPR032490">
    <property type="entry name" value="DUF5047"/>
</dbReference>
<dbReference type="Proteomes" id="UP000549971">
    <property type="component" value="Unassembled WGS sequence"/>
</dbReference>
<dbReference type="AlphaFoldDB" id="A0A7W9J9Q3"/>
<keyword evidence="3" id="KW-1185">Reference proteome</keyword>
<comment type="caution">
    <text evidence="2">The sequence shown here is derived from an EMBL/GenBank/DDBJ whole genome shotgun (WGS) entry which is preliminary data.</text>
</comment>
<organism evidence="2 3">
    <name type="scientific">Kribbella italica</name>
    <dbReference type="NCBI Taxonomy" id="1540520"/>
    <lineage>
        <taxon>Bacteria</taxon>
        <taxon>Bacillati</taxon>
        <taxon>Actinomycetota</taxon>
        <taxon>Actinomycetes</taxon>
        <taxon>Propionibacteriales</taxon>
        <taxon>Kribbellaceae</taxon>
        <taxon>Kribbella</taxon>
    </lineage>
</organism>
<dbReference type="RefSeq" id="WP_202893095.1">
    <property type="nucleotide sequence ID" value="NZ_JACHMY010000001.1"/>
</dbReference>
<sequence length="379" mass="41621">MSAAFLRTLRGSHVMVARVRVCETFQTGLTPEGTELPIIGGDVVLDGSADVRGSLDLATNGEGMWPDQATDLLAPYGNELFVERGLRYGNGRTEWVSLGYFRINTPEQDVVPDGPIRLTAQDRMAGIKEARLLAPKQYASLTYTRGEIMADLVNEVYPTAVIEWADTDIRDAYVARAMVAEEDRYAFLNDLVTSAGQIWFWDYRGVLVIKPPPDPGSPVFTIDHGRNGVLVEMSRDLSREEVYNAVVATGEAGDTTLPSRGVAYDDNPASPTYWDGKFGKVPRFYSSPFITTNEQAFSAARAILLQSLGVPYSVTFGAIPNAALEPFDPVKVNYPFQSRSRSSQTETHIIDQLRIPLDPDGVMTGSTRKQLLVTIGQVS</sequence>
<dbReference type="EMBL" id="JACHMY010000001">
    <property type="protein sequence ID" value="MBB5837745.1"/>
    <property type="molecule type" value="Genomic_DNA"/>
</dbReference>
<evidence type="ECO:0000313" key="2">
    <source>
        <dbReference type="EMBL" id="MBB5837745.1"/>
    </source>
</evidence>
<feature type="domain" description="DUF5047" evidence="1">
    <location>
        <begin position="41"/>
        <end position="173"/>
    </location>
</feature>
<reference evidence="2 3" key="1">
    <citation type="submission" date="2020-08" db="EMBL/GenBank/DDBJ databases">
        <title>Sequencing the genomes of 1000 actinobacteria strains.</title>
        <authorList>
            <person name="Klenk H.-P."/>
        </authorList>
    </citation>
    <scope>NUCLEOTIDE SEQUENCE [LARGE SCALE GENOMIC DNA]</scope>
    <source>
        <strain evidence="2 3">DSM 28967</strain>
    </source>
</reference>